<name>A0A8H7I268_9AGAM</name>
<evidence type="ECO:0000313" key="6">
    <source>
        <dbReference type="EMBL" id="KAF8712211.1"/>
    </source>
</evidence>
<dbReference type="GO" id="GO:0017116">
    <property type="term" value="F:single-stranded DNA helicase activity"/>
    <property type="evidence" value="ECO:0007669"/>
    <property type="project" value="TreeGrafter"/>
</dbReference>
<keyword evidence="6" id="KW-0378">Hydrolase</keyword>
<dbReference type="SUPFAM" id="SSF52540">
    <property type="entry name" value="P-loop containing nucleoside triphosphate hydrolases"/>
    <property type="match status" value="1"/>
</dbReference>
<feature type="region of interest" description="Disordered" evidence="4">
    <location>
        <begin position="607"/>
        <end position="634"/>
    </location>
</feature>
<dbReference type="OrthoDB" id="10265467at2759"/>
<comment type="similarity">
    <text evidence="1">Belongs to the AAA ATPase family. RarA/MGS1/WRNIP1 subfamily.</text>
</comment>
<protein>
    <submittedName>
        <fullName evidence="6">P-loop containing nucleoside triphosphate hydrolase protein</fullName>
    </submittedName>
</protein>
<sequence>RRSGRFVQSDRRRTGGASLAWSSSLRETTSSEIDGQISHLVQYRNRVLSFVNNLLPPSVECSASVAEDLIDKHVRSGCKTGVDTKPNTPKSKPAPSQAKPSAHKESSSSLAPIFKSKRTASSPPPQTDGPERDNEPPTPTPKRAKTSKQHLTDAAPLAERMRPKSLDELVGQEHLVGKGSLLRGLMESGTTGSMILWGPPGSGKTTIARMLASHTDATFTELSATSSGTADVRAIFEAAKAGLKLSGRRTMLFMDEIQRFNKAQQDIFLPYVENGWIQLVGATTENPSFKLNGALLSRCRVFVLEKLTDEQIETILKQALYRLEPTTPHTTLPQIPNSPPSSSNSTAASPDPDNTRTITWPSHPQATPRILASISSLAAGDARTALSLLELVLSAPLTIDEEKLLESLRRSVSSRYDRSGDDRYDMISALHKSIRGSDGSAAMYWLARMLTAGEDPLYIARRLIVVASEDVGLADNSALPLAIATYSACQTIGMPECRINLAHCVAFLSEAPKSTRSYEAYKKAEEAAQDSTIPVPMNIRNAPTGLMKELGYGEGYLYNPAFAHPVHNEFLPIEFQGRVFLPPTGDTSEKIWDERLLMKWEMRGNGGKEWEGRKLQSREGKPSGQAEMKYEWSC</sequence>
<feature type="compositionally biased region" description="Basic and acidic residues" evidence="4">
    <location>
        <begin position="607"/>
        <end position="621"/>
    </location>
</feature>
<feature type="non-terminal residue" evidence="6">
    <location>
        <position position="1"/>
    </location>
</feature>
<dbReference type="InterPro" id="IPR003593">
    <property type="entry name" value="AAA+_ATPase"/>
</dbReference>
<dbReference type="Gene3D" id="1.10.8.60">
    <property type="match status" value="1"/>
</dbReference>
<evidence type="ECO:0000256" key="2">
    <source>
        <dbReference type="ARBA" id="ARBA00022741"/>
    </source>
</evidence>
<feature type="region of interest" description="Disordered" evidence="4">
    <location>
        <begin position="77"/>
        <end position="163"/>
    </location>
</feature>
<keyword evidence="3" id="KW-0067">ATP-binding</keyword>
<feature type="compositionally biased region" description="Low complexity" evidence="4">
    <location>
        <begin position="89"/>
        <end position="100"/>
    </location>
</feature>
<dbReference type="Proteomes" id="UP000602905">
    <property type="component" value="Unassembled WGS sequence"/>
</dbReference>
<feature type="compositionally biased region" description="Low complexity" evidence="4">
    <location>
        <begin position="340"/>
        <end position="352"/>
    </location>
</feature>
<dbReference type="CDD" id="cd00009">
    <property type="entry name" value="AAA"/>
    <property type="match status" value="1"/>
</dbReference>
<reference evidence="6" key="1">
    <citation type="submission" date="2020-09" db="EMBL/GenBank/DDBJ databases">
        <title>Comparative genome analyses of four rice-infecting Rhizoctonia solani isolates reveal extensive enrichment of homogalacturonan modification genes.</title>
        <authorList>
            <person name="Lee D.-Y."/>
            <person name="Jeon J."/>
            <person name="Kim K.-T."/>
            <person name="Cheong K."/>
            <person name="Song H."/>
            <person name="Choi G."/>
            <person name="Ko J."/>
            <person name="Opiyo S.O."/>
            <person name="Zuo S."/>
            <person name="Madhav S."/>
            <person name="Lee Y.-H."/>
            <person name="Wang G.-L."/>
        </authorList>
    </citation>
    <scope>NUCLEOTIDE SEQUENCE</scope>
    <source>
        <strain evidence="6">AG1-IA WGL</strain>
    </source>
</reference>
<evidence type="ECO:0000259" key="5">
    <source>
        <dbReference type="SMART" id="SM00382"/>
    </source>
</evidence>
<dbReference type="InterPro" id="IPR027417">
    <property type="entry name" value="P-loop_NTPase"/>
</dbReference>
<dbReference type="CDD" id="cd18139">
    <property type="entry name" value="HLD_clamp_RarA"/>
    <property type="match status" value="1"/>
</dbReference>
<dbReference type="EMBL" id="JACYCD010000044">
    <property type="protein sequence ID" value="KAF8712211.1"/>
    <property type="molecule type" value="Genomic_DNA"/>
</dbReference>
<dbReference type="PANTHER" id="PTHR13779">
    <property type="entry name" value="WERNER HELICASE-INTERACTING PROTEIN 1 FAMILY MEMBER"/>
    <property type="match status" value="1"/>
</dbReference>
<dbReference type="SMART" id="SM00382">
    <property type="entry name" value="AAA"/>
    <property type="match status" value="1"/>
</dbReference>
<comment type="caution">
    <text evidence="6">The sequence shown here is derived from an EMBL/GenBank/DDBJ whole genome shotgun (WGS) entry which is preliminary data.</text>
</comment>
<dbReference type="InterPro" id="IPR003959">
    <property type="entry name" value="ATPase_AAA_core"/>
</dbReference>
<dbReference type="SUPFAM" id="SSF48019">
    <property type="entry name" value="post-AAA+ oligomerization domain-like"/>
    <property type="match status" value="1"/>
</dbReference>
<organism evidence="6 7">
    <name type="scientific">Rhizoctonia solani</name>
    <dbReference type="NCBI Taxonomy" id="456999"/>
    <lineage>
        <taxon>Eukaryota</taxon>
        <taxon>Fungi</taxon>
        <taxon>Dikarya</taxon>
        <taxon>Basidiomycota</taxon>
        <taxon>Agaricomycotina</taxon>
        <taxon>Agaricomycetes</taxon>
        <taxon>Cantharellales</taxon>
        <taxon>Ceratobasidiaceae</taxon>
        <taxon>Rhizoctonia</taxon>
    </lineage>
</organism>
<keyword evidence="2" id="KW-0547">Nucleotide-binding</keyword>
<dbReference type="GO" id="GO:0016887">
    <property type="term" value="F:ATP hydrolysis activity"/>
    <property type="evidence" value="ECO:0007669"/>
    <property type="project" value="InterPro"/>
</dbReference>
<dbReference type="GO" id="GO:0000731">
    <property type="term" value="P:DNA synthesis involved in DNA repair"/>
    <property type="evidence" value="ECO:0007669"/>
    <property type="project" value="TreeGrafter"/>
</dbReference>
<dbReference type="GO" id="GO:0003677">
    <property type="term" value="F:DNA binding"/>
    <property type="evidence" value="ECO:0007669"/>
    <property type="project" value="InterPro"/>
</dbReference>
<dbReference type="Gene3D" id="1.10.3710.10">
    <property type="entry name" value="DNA polymerase III clamp loader subunits, C-terminal domain"/>
    <property type="match status" value="1"/>
</dbReference>
<evidence type="ECO:0000256" key="3">
    <source>
        <dbReference type="ARBA" id="ARBA00022840"/>
    </source>
</evidence>
<dbReference type="InterPro" id="IPR008921">
    <property type="entry name" value="DNA_pol3_clamp-load_cplx_C"/>
</dbReference>
<dbReference type="GO" id="GO:0005634">
    <property type="term" value="C:nucleus"/>
    <property type="evidence" value="ECO:0007669"/>
    <property type="project" value="TreeGrafter"/>
</dbReference>
<dbReference type="Pfam" id="PF16193">
    <property type="entry name" value="AAA_assoc_2"/>
    <property type="match status" value="1"/>
</dbReference>
<dbReference type="Pfam" id="PF12002">
    <property type="entry name" value="MgsA_C"/>
    <property type="match status" value="1"/>
</dbReference>
<dbReference type="FunFam" id="3.40.50.300:FF:000345">
    <property type="entry name" value="AAA family ATPase"/>
    <property type="match status" value="1"/>
</dbReference>
<dbReference type="PANTHER" id="PTHR13779:SF7">
    <property type="entry name" value="ATPASE WRNIP1"/>
    <property type="match status" value="1"/>
</dbReference>
<evidence type="ECO:0000256" key="4">
    <source>
        <dbReference type="SAM" id="MobiDB-lite"/>
    </source>
</evidence>
<dbReference type="AlphaFoldDB" id="A0A8H7I268"/>
<dbReference type="GO" id="GO:0006271">
    <property type="term" value="P:DNA strand elongation involved in DNA replication"/>
    <property type="evidence" value="ECO:0007669"/>
    <property type="project" value="UniProtKB-ARBA"/>
</dbReference>
<dbReference type="InterPro" id="IPR051314">
    <property type="entry name" value="AAA_ATPase_RarA/MGS1/WRNIP1"/>
</dbReference>
<evidence type="ECO:0000313" key="7">
    <source>
        <dbReference type="Proteomes" id="UP000602905"/>
    </source>
</evidence>
<dbReference type="Gene3D" id="3.40.50.300">
    <property type="entry name" value="P-loop containing nucleotide triphosphate hydrolases"/>
    <property type="match status" value="1"/>
</dbReference>
<accession>A0A8H7I268</accession>
<dbReference type="FunFam" id="1.20.272.10:FF:000001">
    <property type="entry name" value="Putative AAA family ATPase"/>
    <property type="match status" value="1"/>
</dbReference>
<dbReference type="GO" id="GO:0005524">
    <property type="term" value="F:ATP binding"/>
    <property type="evidence" value="ECO:0007669"/>
    <property type="project" value="UniProtKB-KW"/>
</dbReference>
<dbReference type="InterPro" id="IPR032423">
    <property type="entry name" value="AAA_assoc_2"/>
</dbReference>
<dbReference type="Pfam" id="PF00004">
    <property type="entry name" value="AAA"/>
    <property type="match status" value="1"/>
</dbReference>
<dbReference type="InterPro" id="IPR021886">
    <property type="entry name" value="MgsA_C"/>
</dbReference>
<dbReference type="Gene3D" id="1.20.272.10">
    <property type="match status" value="1"/>
</dbReference>
<feature type="domain" description="AAA+ ATPase" evidence="5">
    <location>
        <begin position="190"/>
        <end position="307"/>
    </location>
</feature>
<dbReference type="GO" id="GO:0008047">
    <property type="term" value="F:enzyme activator activity"/>
    <property type="evidence" value="ECO:0007669"/>
    <property type="project" value="TreeGrafter"/>
</dbReference>
<gene>
    <name evidence="6" type="ORF">RHS03_01136</name>
</gene>
<proteinExistence type="inferred from homology"/>
<feature type="region of interest" description="Disordered" evidence="4">
    <location>
        <begin position="327"/>
        <end position="363"/>
    </location>
</feature>
<evidence type="ECO:0000256" key="1">
    <source>
        <dbReference type="ARBA" id="ARBA00008959"/>
    </source>
</evidence>